<reference evidence="1 2" key="1">
    <citation type="submission" date="2018-10" db="EMBL/GenBank/DDBJ databases">
        <title>Complete genome sequence of Brevundimonas naejangsanensis BRV3.</title>
        <authorList>
            <person name="Berrios L."/>
            <person name="Ely B."/>
        </authorList>
    </citation>
    <scope>NUCLEOTIDE SEQUENCE [LARGE SCALE GENOMIC DNA]</scope>
    <source>
        <strain evidence="1 2">BRV3</strain>
    </source>
</reference>
<organism evidence="1 2">
    <name type="scientific">Brevundimonas naejangsanensis</name>
    <dbReference type="NCBI Taxonomy" id="588932"/>
    <lineage>
        <taxon>Bacteria</taxon>
        <taxon>Pseudomonadati</taxon>
        <taxon>Pseudomonadota</taxon>
        <taxon>Alphaproteobacteria</taxon>
        <taxon>Caulobacterales</taxon>
        <taxon>Caulobacteraceae</taxon>
        <taxon>Brevundimonas</taxon>
    </lineage>
</organism>
<dbReference type="AlphaFoldDB" id="A0A494RF42"/>
<dbReference type="OrthoDB" id="7186447at2"/>
<dbReference type="EMBL" id="CP032707">
    <property type="protein sequence ID" value="AYG94039.1"/>
    <property type="molecule type" value="Genomic_DNA"/>
</dbReference>
<protein>
    <submittedName>
        <fullName evidence="1">Uncharacterized protein</fullName>
    </submittedName>
</protein>
<name>A0A494RF42_9CAUL</name>
<evidence type="ECO:0000313" key="1">
    <source>
        <dbReference type="EMBL" id="AYG94039.1"/>
    </source>
</evidence>
<proteinExistence type="predicted"/>
<evidence type="ECO:0000313" key="2">
    <source>
        <dbReference type="Proteomes" id="UP000276984"/>
    </source>
</evidence>
<sequence length="153" mass="15844">MSITPVLLSVALATVGPSLSEEAPTMELALTGVGRFAVFADLASITPDGDGVRMRSLQVSEEDMMIGGAAYAGGWSWWRFDCEAGTADRLDFASLRGDGVEGPITPETAPPYPFAPGGDAAELADVACGRVAPLVEAATAAEAVRVGRARMRD</sequence>
<dbReference type="RefSeq" id="WP_121481198.1">
    <property type="nucleotide sequence ID" value="NZ_CP032707.1"/>
</dbReference>
<dbReference type="Proteomes" id="UP000276984">
    <property type="component" value="Chromosome"/>
</dbReference>
<gene>
    <name evidence="1" type="ORF">D8I30_01710</name>
</gene>
<accession>A0A494RF42</accession>
<keyword evidence="2" id="KW-1185">Reference proteome</keyword>